<feature type="domain" description="Pseudouridine synthase RsuA/RluA-like" evidence="4">
    <location>
        <begin position="11"/>
        <end position="177"/>
    </location>
</feature>
<dbReference type="PANTHER" id="PTHR21600:SF52">
    <property type="entry name" value="PSEUDOURIDINE SYNTHASE RSUA_RLUA-LIKE DOMAIN-CONTAINING PROTEIN"/>
    <property type="match status" value="1"/>
</dbReference>
<dbReference type="SUPFAM" id="SSF55120">
    <property type="entry name" value="Pseudouridine synthase"/>
    <property type="match status" value="1"/>
</dbReference>
<dbReference type="EMBL" id="FOYZ01000002">
    <property type="protein sequence ID" value="SFR62069.1"/>
    <property type="molecule type" value="Genomic_DNA"/>
</dbReference>
<dbReference type="GO" id="GO:0003723">
    <property type="term" value="F:RNA binding"/>
    <property type="evidence" value="ECO:0007669"/>
    <property type="project" value="InterPro"/>
</dbReference>
<dbReference type="OrthoDB" id="9807829at2"/>
<dbReference type="AlphaFoldDB" id="A0A1I6I5Y1"/>
<dbReference type="CDD" id="cd02869">
    <property type="entry name" value="PseudoU_synth_RluA_like"/>
    <property type="match status" value="1"/>
</dbReference>
<dbReference type="Gene3D" id="3.30.2350.10">
    <property type="entry name" value="Pseudouridine synthase"/>
    <property type="match status" value="1"/>
</dbReference>
<comment type="catalytic activity">
    <reaction evidence="1">
        <text>a uridine in RNA = a pseudouridine in RNA</text>
        <dbReference type="Rhea" id="RHEA:48348"/>
        <dbReference type="Rhea" id="RHEA-COMP:12068"/>
        <dbReference type="Rhea" id="RHEA-COMP:12069"/>
        <dbReference type="ChEBI" id="CHEBI:65314"/>
        <dbReference type="ChEBI" id="CHEBI:65315"/>
    </reaction>
</comment>
<evidence type="ECO:0000313" key="6">
    <source>
        <dbReference type="Proteomes" id="UP000199659"/>
    </source>
</evidence>
<dbReference type="InterPro" id="IPR006145">
    <property type="entry name" value="PsdUridine_synth_RsuA/RluA"/>
</dbReference>
<evidence type="ECO:0000313" key="5">
    <source>
        <dbReference type="EMBL" id="SFR62069.1"/>
    </source>
</evidence>
<name>A0A1I6I5Y1_9FIRM</name>
<accession>A0A1I6I5Y1</accession>
<keyword evidence="6" id="KW-1185">Reference proteome</keyword>
<dbReference type="GO" id="GO:0000455">
    <property type="term" value="P:enzyme-directed rRNA pseudouridine synthesis"/>
    <property type="evidence" value="ECO:0007669"/>
    <property type="project" value="TreeGrafter"/>
</dbReference>
<evidence type="ECO:0000256" key="1">
    <source>
        <dbReference type="ARBA" id="ARBA00000073"/>
    </source>
</evidence>
<protein>
    <recommendedName>
        <fullName evidence="2">RNA pseudouridylate synthase</fullName>
    </recommendedName>
    <alternativeName>
        <fullName evidence="3">RNA-uridine isomerase</fullName>
    </alternativeName>
</protein>
<gene>
    <name evidence="5" type="ORF">SAMN05661086_00443</name>
</gene>
<reference evidence="5 6" key="1">
    <citation type="submission" date="2016-10" db="EMBL/GenBank/DDBJ databases">
        <authorList>
            <person name="de Groot N.N."/>
        </authorList>
    </citation>
    <scope>NUCLEOTIDE SEQUENCE [LARGE SCALE GENOMIC DNA]</scope>
    <source>
        <strain evidence="5 6">743A</strain>
    </source>
</reference>
<organism evidence="5 6">
    <name type="scientific">Anaeromicropila populeti</name>
    <dbReference type="NCBI Taxonomy" id="37658"/>
    <lineage>
        <taxon>Bacteria</taxon>
        <taxon>Bacillati</taxon>
        <taxon>Bacillota</taxon>
        <taxon>Clostridia</taxon>
        <taxon>Lachnospirales</taxon>
        <taxon>Lachnospiraceae</taxon>
        <taxon>Anaeromicropila</taxon>
    </lineage>
</organism>
<dbReference type="InterPro" id="IPR050188">
    <property type="entry name" value="RluA_PseudoU_synthase"/>
</dbReference>
<dbReference type="InterPro" id="IPR020103">
    <property type="entry name" value="PsdUridine_synth_cat_dom_sf"/>
</dbReference>
<dbReference type="Pfam" id="PF00849">
    <property type="entry name" value="PseudoU_synth_2"/>
    <property type="match status" value="1"/>
</dbReference>
<evidence type="ECO:0000256" key="2">
    <source>
        <dbReference type="ARBA" id="ARBA00031870"/>
    </source>
</evidence>
<sequence length="236" mass="26870">MKINIIFEDADIIVCEKPAGVPTESKNLYTKDMVSILKNYLKENQPLKNDIEPYLGLIHRLDQPVGGVMVFAKTPASAKDLSRQVQEKTIKKYYYAVITEDLSPLLGKPASLLTDYLVQDKKTNTSFLTAQTDSKGKKSELLYRVLDVVTYQDTILSLAEINLLTGRHHQIRVQMAHHHSGLYGDKKYNPLFQTAKENTQLGLFSFSLTLQHPKTKKILGYQIIPKLDLFELFKLE</sequence>
<dbReference type="STRING" id="37658.SAMN05661086_00443"/>
<proteinExistence type="predicted"/>
<evidence type="ECO:0000259" key="4">
    <source>
        <dbReference type="Pfam" id="PF00849"/>
    </source>
</evidence>
<dbReference type="GO" id="GO:0140098">
    <property type="term" value="F:catalytic activity, acting on RNA"/>
    <property type="evidence" value="ECO:0007669"/>
    <property type="project" value="UniProtKB-ARBA"/>
</dbReference>
<dbReference type="Proteomes" id="UP000199659">
    <property type="component" value="Unassembled WGS sequence"/>
</dbReference>
<dbReference type="GO" id="GO:0009982">
    <property type="term" value="F:pseudouridine synthase activity"/>
    <property type="evidence" value="ECO:0007669"/>
    <property type="project" value="InterPro"/>
</dbReference>
<dbReference type="PANTHER" id="PTHR21600">
    <property type="entry name" value="MITOCHONDRIAL RNA PSEUDOURIDINE SYNTHASE"/>
    <property type="match status" value="1"/>
</dbReference>
<dbReference type="RefSeq" id="WP_092559072.1">
    <property type="nucleotide sequence ID" value="NZ_FOYZ01000002.1"/>
</dbReference>
<evidence type="ECO:0000256" key="3">
    <source>
        <dbReference type="ARBA" id="ARBA00033164"/>
    </source>
</evidence>